<dbReference type="RefSeq" id="WP_169067784.1">
    <property type="nucleotide sequence ID" value="NZ_SPMY01000052.1"/>
</dbReference>
<organism evidence="1 2">
    <name type="scientific">Candidatus Accumulibacter phosphatis</name>
    <dbReference type="NCBI Taxonomy" id="327160"/>
    <lineage>
        <taxon>Bacteria</taxon>
        <taxon>Pseudomonadati</taxon>
        <taxon>Pseudomonadota</taxon>
        <taxon>Betaproteobacteria</taxon>
        <taxon>Candidatus Accumulibacter</taxon>
    </lineage>
</organism>
<sequence>MNVVVIIAGREAIPVRAIPHVTRRTITPDTLCKFLGHEDVLKRLLEVSVYSIQPPDGFAPYPPTAWDAISDSLQDLSTNLKAKENSGRTTRQDWRQQSPLKLPAGVFVWRDEFEPVYRRQWKGVFDDRAMERLDEGLAERAGERDLHLDCTSAERDVFVEGFESVSAPAEVQHESEEGTSSTATVDWIARVRALAIEYIARHKEQDLYPTQDDVCKHLTEVAREKKNLRRSQKAPSFRLHQEKCHTERLVDGERTVI</sequence>
<reference evidence="1 2" key="1">
    <citation type="submission" date="2019-03" db="EMBL/GenBank/DDBJ databases">
        <title>Metabolic reconstructions from genomes of highly enriched 'Candidatus Accumulibacter' and 'Candidatus Competibacter' bioreactor populations.</title>
        <authorList>
            <person name="Annavajhala M.K."/>
            <person name="Welles L."/>
            <person name="Abbas B."/>
            <person name="Sorokin D."/>
            <person name="Park H."/>
            <person name="Van Loosdrecht M."/>
            <person name="Chandran K."/>
        </authorList>
    </citation>
    <scope>NUCLEOTIDE SEQUENCE [LARGE SCALE GENOMIC DNA]</scope>
    <source>
        <strain evidence="1 2">SBR_S</strain>
    </source>
</reference>
<dbReference type="EMBL" id="SPMY01000052">
    <property type="protein sequence ID" value="NMQ29325.1"/>
    <property type="molecule type" value="Genomic_DNA"/>
</dbReference>
<evidence type="ECO:0000313" key="2">
    <source>
        <dbReference type="Proteomes" id="UP000749010"/>
    </source>
</evidence>
<comment type="caution">
    <text evidence="1">The sequence shown here is derived from an EMBL/GenBank/DDBJ whole genome shotgun (WGS) entry which is preliminary data.</text>
</comment>
<dbReference type="Proteomes" id="UP000749010">
    <property type="component" value="Unassembled WGS sequence"/>
</dbReference>
<gene>
    <name evidence="1" type="ORF">E4Q23_17090</name>
</gene>
<keyword evidence="2" id="KW-1185">Reference proteome</keyword>
<protein>
    <submittedName>
        <fullName evidence="1">Uncharacterized protein</fullName>
    </submittedName>
</protein>
<evidence type="ECO:0000313" key="1">
    <source>
        <dbReference type="EMBL" id="NMQ29325.1"/>
    </source>
</evidence>
<proteinExistence type="predicted"/>
<name>A0ABX1TYP1_9PROT</name>
<accession>A0ABX1TYP1</accession>